<keyword evidence="2" id="KW-1185">Reference proteome</keyword>
<sequence length="67" mass="7730">MVMDKFTDEERTELTLAQGYAGEAMVLLFRSKRTDKSVMTEICNARKKETEPCGQYANRLKRMASYS</sequence>
<name>A0A225VWG9_9STRA</name>
<dbReference type="EMBL" id="NBNE01002983">
    <property type="protein sequence ID" value="OWZ08900.1"/>
    <property type="molecule type" value="Genomic_DNA"/>
</dbReference>
<evidence type="ECO:0000313" key="1">
    <source>
        <dbReference type="EMBL" id="OWZ08900.1"/>
    </source>
</evidence>
<comment type="caution">
    <text evidence="1">The sequence shown here is derived from an EMBL/GenBank/DDBJ whole genome shotgun (WGS) entry which is preliminary data.</text>
</comment>
<proteinExistence type="predicted"/>
<evidence type="ECO:0000313" key="2">
    <source>
        <dbReference type="Proteomes" id="UP000198211"/>
    </source>
</evidence>
<organism evidence="1 2">
    <name type="scientific">Phytophthora megakarya</name>
    <dbReference type="NCBI Taxonomy" id="4795"/>
    <lineage>
        <taxon>Eukaryota</taxon>
        <taxon>Sar</taxon>
        <taxon>Stramenopiles</taxon>
        <taxon>Oomycota</taxon>
        <taxon>Peronosporomycetes</taxon>
        <taxon>Peronosporales</taxon>
        <taxon>Peronosporaceae</taxon>
        <taxon>Phytophthora</taxon>
    </lineage>
</organism>
<reference evidence="2" key="1">
    <citation type="submission" date="2017-03" db="EMBL/GenBank/DDBJ databases">
        <title>Phytopthora megakarya and P. palmivora, two closely related causual agents of cacao black pod achieved similar genome size and gene model numbers by different mechanisms.</title>
        <authorList>
            <person name="Ali S."/>
            <person name="Shao J."/>
            <person name="Larry D.J."/>
            <person name="Kronmiller B."/>
            <person name="Shen D."/>
            <person name="Strem M.D."/>
            <person name="Melnick R.L."/>
            <person name="Guiltinan M.J."/>
            <person name="Tyler B.M."/>
            <person name="Meinhardt L.W."/>
            <person name="Bailey B.A."/>
        </authorList>
    </citation>
    <scope>NUCLEOTIDE SEQUENCE [LARGE SCALE GENOMIC DNA]</scope>
    <source>
        <strain evidence="2">zdho120</strain>
    </source>
</reference>
<gene>
    <name evidence="1" type="ORF">PHMEG_00018485</name>
</gene>
<accession>A0A225VWG9</accession>
<dbReference type="AlphaFoldDB" id="A0A225VWG9"/>
<protein>
    <submittedName>
        <fullName evidence="1">Uncharacterized protein</fullName>
    </submittedName>
</protein>
<dbReference type="Proteomes" id="UP000198211">
    <property type="component" value="Unassembled WGS sequence"/>
</dbReference>